<dbReference type="AlphaFoldDB" id="A0A5C8UQH7"/>
<dbReference type="Proteomes" id="UP000321379">
    <property type="component" value="Unassembled WGS sequence"/>
</dbReference>
<reference evidence="2 3" key="1">
    <citation type="submission" date="2019-08" db="EMBL/GenBank/DDBJ databases">
        <title>Bacterial whole genome sequence for Glaciihabitans sp. CHu50b-6-2.</title>
        <authorList>
            <person name="Jin L."/>
        </authorList>
    </citation>
    <scope>NUCLEOTIDE SEQUENCE [LARGE SCALE GENOMIC DNA]</scope>
    <source>
        <strain evidence="2 3">CHu50b-6-2</strain>
    </source>
</reference>
<organism evidence="2 3">
    <name type="scientific">Lacisediminihabitans profunda</name>
    <dbReference type="NCBI Taxonomy" id="2594790"/>
    <lineage>
        <taxon>Bacteria</taxon>
        <taxon>Bacillati</taxon>
        <taxon>Actinomycetota</taxon>
        <taxon>Actinomycetes</taxon>
        <taxon>Micrococcales</taxon>
        <taxon>Microbacteriaceae</taxon>
        <taxon>Lacisediminihabitans</taxon>
    </lineage>
</organism>
<dbReference type="Gene3D" id="3.40.50.1820">
    <property type="entry name" value="alpha/beta hydrolase"/>
    <property type="match status" value="1"/>
</dbReference>
<evidence type="ECO:0000313" key="3">
    <source>
        <dbReference type="Proteomes" id="UP000321379"/>
    </source>
</evidence>
<keyword evidence="3" id="KW-1185">Reference proteome</keyword>
<feature type="domain" description="AB hydrolase-1" evidence="1">
    <location>
        <begin position="54"/>
        <end position="163"/>
    </location>
</feature>
<dbReference type="PANTHER" id="PTHR43194">
    <property type="entry name" value="HYDROLASE ALPHA/BETA FOLD FAMILY"/>
    <property type="match status" value="1"/>
</dbReference>
<proteinExistence type="predicted"/>
<dbReference type="InterPro" id="IPR029058">
    <property type="entry name" value="AB_hydrolase_fold"/>
</dbReference>
<comment type="caution">
    <text evidence="2">The sequence shown here is derived from an EMBL/GenBank/DDBJ whole genome shotgun (WGS) entry which is preliminary data.</text>
</comment>
<dbReference type="InterPro" id="IPR050228">
    <property type="entry name" value="Carboxylesterase_BioH"/>
</dbReference>
<dbReference type="PRINTS" id="PR00111">
    <property type="entry name" value="ABHYDROLASE"/>
</dbReference>
<sequence length="284" mass="30635">MPARYSRAPASRARVGKRGRIEPMLTSETPPIRFVASPDGLALASYEFGAVEHPTVIAVHGFASSALLNWFSSGWVRYLLRAGFRVILLDQRGHGASAKPHEPERYTMQALVADVVAVLDAYEIDRAHYIGYSLGARVGWHAALQLPERIDRAVLGGIPSGDPLTSFRLDEARAFVADGTEIADRLTRTYLTMAESIPGNDLAALIALVEGMRGGQQPDPANPPTQPILFATGVEDRIIDGSRSLAAAAPHGSFFEIPGRHHFNAPTSRAFREAAVGFLTGQEA</sequence>
<keyword evidence="2" id="KW-0378">Hydrolase</keyword>
<evidence type="ECO:0000259" key="1">
    <source>
        <dbReference type="Pfam" id="PF00561"/>
    </source>
</evidence>
<gene>
    <name evidence="2" type="ORF">FVP33_11230</name>
</gene>
<dbReference type="Pfam" id="PF00561">
    <property type="entry name" value="Abhydrolase_1"/>
    <property type="match status" value="1"/>
</dbReference>
<dbReference type="GO" id="GO:0016787">
    <property type="term" value="F:hydrolase activity"/>
    <property type="evidence" value="ECO:0007669"/>
    <property type="project" value="UniProtKB-KW"/>
</dbReference>
<dbReference type="EMBL" id="VRMG01000008">
    <property type="protein sequence ID" value="TXN29719.1"/>
    <property type="molecule type" value="Genomic_DNA"/>
</dbReference>
<dbReference type="PANTHER" id="PTHR43194:SF2">
    <property type="entry name" value="PEROXISOMAL MEMBRANE PROTEIN LPX1"/>
    <property type="match status" value="1"/>
</dbReference>
<protein>
    <submittedName>
        <fullName evidence="2">Alpha/beta hydrolase</fullName>
    </submittedName>
</protein>
<name>A0A5C8UQH7_9MICO</name>
<dbReference type="SUPFAM" id="SSF53474">
    <property type="entry name" value="alpha/beta-Hydrolases"/>
    <property type="match status" value="1"/>
</dbReference>
<evidence type="ECO:0000313" key="2">
    <source>
        <dbReference type="EMBL" id="TXN29719.1"/>
    </source>
</evidence>
<accession>A0A5C8UQH7</accession>
<dbReference type="InterPro" id="IPR000073">
    <property type="entry name" value="AB_hydrolase_1"/>
</dbReference>